<sequence length="513" mass="56525">MAGFADTLYAAIPPIPTRTVLTCLVWYMVSSITSQLSKVILLRSPYPLFLSSCQFLIGAALSFLLIAFSQHFPAIAAQYLPRGSVPVDAPERPIFTKGMFLQILPLGVFQFVGKFFSLNATSLISLAAVSSIKALSPLMVVAGYRVFYGVKLPSVTYLSLTPLVLGVVLMIASDSIHKRSADPIDQVDLANTNTEGKADSLDSRYELHEIVSQFIYSLDFNQIKGLTCCLLSAVVFAGQNIYSKQLVTWDATPNTHPASLVLSTTISRPGTPLENGKSPYELQFNHSQQQLHASYPSQPYYNSPTDKKMRQRTNSIRLPYSSSDLQLDDKFQKVELQHMPYSQAVQQNNQMLGTKSGKPDKMTIILYISIIGFICSFGGFLTNELPQIRRGFNLTEIEQISTNDTTIYTSTEAISVVILVFLDSLSHFAQTLLAFHLLGSIPALSYSVASMMKRIVLITVSILLAIGVQHDATSSWLGRITTEQAFGLILIAFGLYCYDKWGSTALKGSSMHK</sequence>
<keyword evidence="8" id="KW-1185">Reference proteome</keyword>
<evidence type="ECO:0000313" key="7">
    <source>
        <dbReference type="EMBL" id="CAK7921773.1"/>
    </source>
</evidence>
<gene>
    <name evidence="7" type="ORF">CAAN4_H18162</name>
</gene>
<organism evidence="7 8">
    <name type="scientific">[Candida] anglica</name>
    <dbReference type="NCBI Taxonomy" id="148631"/>
    <lineage>
        <taxon>Eukaryota</taxon>
        <taxon>Fungi</taxon>
        <taxon>Dikarya</taxon>
        <taxon>Ascomycota</taxon>
        <taxon>Saccharomycotina</taxon>
        <taxon>Pichiomycetes</taxon>
        <taxon>Debaryomycetaceae</taxon>
        <taxon>Kurtzmaniella</taxon>
    </lineage>
</organism>
<evidence type="ECO:0000256" key="2">
    <source>
        <dbReference type="ARBA" id="ARBA00022692"/>
    </source>
</evidence>
<feature type="transmembrane region" description="Helical" evidence="5">
    <location>
        <begin position="154"/>
        <end position="172"/>
    </location>
</feature>
<name>A0ABP0ENX9_9ASCO</name>
<protein>
    <recommendedName>
        <fullName evidence="6">Sugar phosphate transporter domain-containing protein</fullName>
    </recommendedName>
</protein>
<comment type="subcellular location">
    <subcellularLocation>
        <location evidence="1">Membrane</location>
        <topology evidence="1">Multi-pass membrane protein</topology>
    </subcellularLocation>
</comment>
<feature type="domain" description="Sugar phosphate transporter" evidence="6">
    <location>
        <begin position="345"/>
        <end position="464"/>
    </location>
</feature>
<proteinExistence type="predicted"/>
<feature type="transmembrane region" description="Helical" evidence="5">
    <location>
        <begin position="55"/>
        <end position="79"/>
    </location>
</feature>
<evidence type="ECO:0000256" key="1">
    <source>
        <dbReference type="ARBA" id="ARBA00004141"/>
    </source>
</evidence>
<feature type="transmembrane region" description="Helical" evidence="5">
    <location>
        <begin position="413"/>
        <end position="439"/>
    </location>
</feature>
<feature type="transmembrane region" description="Helical" evidence="5">
    <location>
        <begin position="451"/>
        <end position="470"/>
    </location>
</feature>
<feature type="transmembrane region" description="Helical" evidence="5">
    <location>
        <begin position="476"/>
        <end position="498"/>
    </location>
</feature>
<evidence type="ECO:0000259" key="6">
    <source>
        <dbReference type="Pfam" id="PF03151"/>
    </source>
</evidence>
<dbReference type="PANTHER" id="PTHR11132">
    <property type="entry name" value="SOLUTE CARRIER FAMILY 35"/>
    <property type="match status" value="1"/>
</dbReference>
<keyword evidence="3 5" id="KW-1133">Transmembrane helix</keyword>
<dbReference type="Proteomes" id="UP001497600">
    <property type="component" value="Chromosome H"/>
</dbReference>
<dbReference type="InterPro" id="IPR050186">
    <property type="entry name" value="TPT_transporter"/>
</dbReference>
<feature type="transmembrane region" description="Helical" evidence="5">
    <location>
        <begin position="99"/>
        <end position="116"/>
    </location>
</feature>
<reference evidence="7 8" key="1">
    <citation type="submission" date="2024-01" db="EMBL/GenBank/DDBJ databases">
        <authorList>
            <consortium name="Genoscope - CEA"/>
            <person name="William W."/>
        </authorList>
    </citation>
    <scope>NUCLEOTIDE SEQUENCE [LARGE SCALE GENOMIC DNA]</scope>
    <source>
        <strain evidence="7 8">29B2s-10</strain>
    </source>
</reference>
<evidence type="ECO:0000256" key="4">
    <source>
        <dbReference type="ARBA" id="ARBA00023136"/>
    </source>
</evidence>
<keyword evidence="2 5" id="KW-0812">Transmembrane</keyword>
<dbReference type="Pfam" id="PF03151">
    <property type="entry name" value="TPT"/>
    <property type="match status" value="2"/>
</dbReference>
<feature type="domain" description="Sugar phosphate transporter" evidence="6">
    <location>
        <begin position="19"/>
        <end position="169"/>
    </location>
</feature>
<feature type="transmembrane region" description="Helical" evidence="5">
    <location>
        <begin position="364"/>
        <end position="382"/>
    </location>
</feature>
<dbReference type="EMBL" id="OZ004260">
    <property type="protein sequence ID" value="CAK7921773.1"/>
    <property type="molecule type" value="Genomic_DNA"/>
</dbReference>
<evidence type="ECO:0000256" key="3">
    <source>
        <dbReference type="ARBA" id="ARBA00022989"/>
    </source>
</evidence>
<feature type="transmembrane region" description="Helical" evidence="5">
    <location>
        <begin position="123"/>
        <end position="148"/>
    </location>
</feature>
<dbReference type="InterPro" id="IPR004853">
    <property type="entry name" value="Sugar_P_trans_dom"/>
</dbReference>
<keyword evidence="4 5" id="KW-0472">Membrane</keyword>
<evidence type="ECO:0000256" key="5">
    <source>
        <dbReference type="SAM" id="Phobius"/>
    </source>
</evidence>
<accession>A0ABP0ENX9</accession>
<evidence type="ECO:0000313" key="8">
    <source>
        <dbReference type="Proteomes" id="UP001497600"/>
    </source>
</evidence>